<keyword evidence="5" id="KW-0233">DNA recombination</keyword>
<keyword evidence="4" id="KW-0238">DNA-binding</keyword>
<dbReference type="GO" id="GO:0006313">
    <property type="term" value="P:DNA transposition"/>
    <property type="evidence" value="ECO:0007669"/>
    <property type="project" value="InterPro"/>
</dbReference>
<accession>A0A2M7ASY3</accession>
<dbReference type="Proteomes" id="UP000231407">
    <property type="component" value="Unassembled WGS sequence"/>
</dbReference>
<evidence type="ECO:0000256" key="2">
    <source>
        <dbReference type="ARBA" id="ARBA00010961"/>
    </source>
</evidence>
<protein>
    <recommendedName>
        <fullName evidence="8">Transposase</fullName>
    </recommendedName>
</protein>
<sequence length="258" mass="30318">MSFRNLGETLGLNASTVYRKITPFLNDLPYCADLSRGNDKHYCGILLLDGKYTHVKGYNDKIPVIYGLDYLTHDIVHFILSRGENYQTSMSFFQSLRLLGYPLKALVCDDNQNFQLACRNTYPKAIIQICHNHYKENIRRQLFIRSDPTYRSFMVEIEKLFSRRMSSVEFFTLARKILLKYGSDPKCQGVLLDIEKRKDVLLAYMREKHIPRTTNLIECFNSHLEGRLKSIKGFESMPHAKSWFNAYFIRRRLKPFTD</sequence>
<evidence type="ECO:0008006" key="8">
    <source>
        <dbReference type="Google" id="ProtNLM"/>
    </source>
</evidence>
<proteinExistence type="inferred from homology"/>
<feature type="non-terminal residue" evidence="6">
    <location>
        <position position="258"/>
    </location>
</feature>
<dbReference type="EMBL" id="PEWA01000011">
    <property type="protein sequence ID" value="PIU73732.1"/>
    <property type="molecule type" value="Genomic_DNA"/>
</dbReference>
<keyword evidence="3" id="KW-0815">Transposition</keyword>
<evidence type="ECO:0000313" key="6">
    <source>
        <dbReference type="EMBL" id="PIU73732.1"/>
    </source>
</evidence>
<reference evidence="7" key="1">
    <citation type="submission" date="2017-09" db="EMBL/GenBank/DDBJ databases">
        <title>Depth-based differentiation of microbial function through sediment-hosted aquifers and enrichment of novel symbionts in the deep terrestrial subsurface.</title>
        <authorList>
            <person name="Probst A.J."/>
            <person name="Ladd B."/>
            <person name="Jarett J.K."/>
            <person name="Geller-Mcgrath D.E."/>
            <person name="Sieber C.M.K."/>
            <person name="Emerson J.B."/>
            <person name="Anantharaman K."/>
            <person name="Thomas B.C."/>
            <person name="Malmstrom R."/>
            <person name="Stieglmeier M."/>
            <person name="Klingl A."/>
            <person name="Woyke T."/>
            <person name="Ryan C.M."/>
            <person name="Banfield J.F."/>
        </authorList>
    </citation>
    <scope>NUCLEOTIDE SEQUENCE [LARGE SCALE GENOMIC DNA]</scope>
</reference>
<dbReference type="GO" id="GO:0004803">
    <property type="term" value="F:transposase activity"/>
    <property type="evidence" value="ECO:0007669"/>
    <property type="project" value="InterPro"/>
</dbReference>
<evidence type="ECO:0000256" key="5">
    <source>
        <dbReference type="ARBA" id="ARBA00023172"/>
    </source>
</evidence>
<evidence type="ECO:0000256" key="4">
    <source>
        <dbReference type="ARBA" id="ARBA00023125"/>
    </source>
</evidence>
<dbReference type="InterPro" id="IPR001207">
    <property type="entry name" value="Transposase_mutator"/>
</dbReference>
<comment type="similarity">
    <text evidence="2">Belongs to the transposase mutator family.</text>
</comment>
<comment type="function">
    <text evidence="1">Required for the transposition of the insertion element.</text>
</comment>
<name>A0A2M7ASY3_9BACT</name>
<organism evidence="6 7">
    <name type="scientific">Candidatus Shapirobacteria bacterium CG06_land_8_20_14_3_00_40_12</name>
    <dbReference type="NCBI Taxonomy" id="1974881"/>
    <lineage>
        <taxon>Bacteria</taxon>
        <taxon>Candidatus Shapironibacteriota</taxon>
    </lineage>
</organism>
<evidence type="ECO:0000313" key="7">
    <source>
        <dbReference type="Proteomes" id="UP000231407"/>
    </source>
</evidence>
<evidence type="ECO:0000256" key="3">
    <source>
        <dbReference type="ARBA" id="ARBA00022578"/>
    </source>
</evidence>
<comment type="caution">
    <text evidence="6">The sequence shown here is derived from an EMBL/GenBank/DDBJ whole genome shotgun (WGS) entry which is preliminary data.</text>
</comment>
<dbReference type="AlphaFoldDB" id="A0A2M7ASY3"/>
<dbReference type="GO" id="GO:0003677">
    <property type="term" value="F:DNA binding"/>
    <property type="evidence" value="ECO:0007669"/>
    <property type="project" value="UniProtKB-KW"/>
</dbReference>
<evidence type="ECO:0000256" key="1">
    <source>
        <dbReference type="ARBA" id="ARBA00002190"/>
    </source>
</evidence>
<gene>
    <name evidence="6" type="ORF">COS78_00800</name>
</gene>
<dbReference type="Pfam" id="PF00872">
    <property type="entry name" value="Transposase_mut"/>
    <property type="match status" value="1"/>
</dbReference>